<dbReference type="AlphaFoldDB" id="A0A0A9E2D0"/>
<evidence type="ECO:0000313" key="1">
    <source>
        <dbReference type="EMBL" id="JAD92060.1"/>
    </source>
</evidence>
<accession>A0A0A9E2D0</accession>
<reference evidence="1" key="2">
    <citation type="journal article" date="2015" name="Data Brief">
        <title>Shoot transcriptome of the giant reed, Arundo donax.</title>
        <authorList>
            <person name="Barrero R.A."/>
            <person name="Guerrero F.D."/>
            <person name="Moolhuijzen P."/>
            <person name="Goolsby J.A."/>
            <person name="Tidwell J."/>
            <person name="Bellgard S.E."/>
            <person name="Bellgard M.I."/>
        </authorList>
    </citation>
    <scope>NUCLEOTIDE SEQUENCE</scope>
    <source>
        <tissue evidence="1">Shoot tissue taken approximately 20 cm above the soil surface</tissue>
    </source>
</reference>
<name>A0A0A9E2D0_ARUDO</name>
<organism evidence="1">
    <name type="scientific">Arundo donax</name>
    <name type="common">Giant reed</name>
    <name type="synonym">Donax arundinaceus</name>
    <dbReference type="NCBI Taxonomy" id="35708"/>
    <lineage>
        <taxon>Eukaryota</taxon>
        <taxon>Viridiplantae</taxon>
        <taxon>Streptophyta</taxon>
        <taxon>Embryophyta</taxon>
        <taxon>Tracheophyta</taxon>
        <taxon>Spermatophyta</taxon>
        <taxon>Magnoliopsida</taxon>
        <taxon>Liliopsida</taxon>
        <taxon>Poales</taxon>
        <taxon>Poaceae</taxon>
        <taxon>PACMAD clade</taxon>
        <taxon>Arundinoideae</taxon>
        <taxon>Arundineae</taxon>
        <taxon>Arundo</taxon>
    </lineage>
</organism>
<proteinExistence type="predicted"/>
<protein>
    <submittedName>
        <fullName evidence="1">Transposon protein</fullName>
    </submittedName>
</protein>
<reference evidence="1" key="1">
    <citation type="submission" date="2014-09" db="EMBL/GenBank/DDBJ databases">
        <authorList>
            <person name="Magalhaes I.L.F."/>
            <person name="Oliveira U."/>
            <person name="Santos F.R."/>
            <person name="Vidigal T.H.D.A."/>
            <person name="Brescovit A.D."/>
            <person name="Santos A.J."/>
        </authorList>
    </citation>
    <scope>NUCLEOTIDE SEQUENCE</scope>
    <source>
        <tissue evidence="1">Shoot tissue taken approximately 20 cm above the soil surface</tissue>
    </source>
</reference>
<dbReference type="EMBL" id="GBRH01205835">
    <property type="protein sequence ID" value="JAD92060.1"/>
    <property type="molecule type" value="Transcribed_RNA"/>
</dbReference>
<sequence length="117" mass="12829">MAHILQQAAIAGSEKRELQDSTYSIRSSNVCLLISFSTELLFGSEKSNTTQHRLNLLTNRFCFSEFGTSLNETKGSMPATTLDGKTADDMRLMAEAGRPGGMLPQLLVRCIPVPLLH</sequence>